<dbReference type="RefSeq" id="WP_322446177.1">
    <property type="nucleotide sequence ID" value="NZ_JAXOFX010000004.1"/>
</dbReference>
<evidence type="ECO:0000313" key="2">
    <source>
        <dbReference type="EMBL" id="MDZ5471888.1"/>
    </source>
</evidence>
<dbReference type="EMBL" id="JAXOFX010000004">
    <property type="protein sequence ID" value="MDZ5471888.1"/>
    <property type="molecule type" value="Genomic_DNA"/>
</dbReference>
<evidence type="ECO:0000256" key="1">
    <source>
        <dbReference type="SAM" id="Coils"/>
    </source>
</evidence>
<keyword evidence="3" id="KW-1185">Reference proteome</keyword>
<comment type="caution">
    <text evidence="2">The sequence shown here is derived from an EMBL/GenBank/DDBJ whole genome shotgun (WGS) entry which is preliminary data.</text>
</comment>
<gene>
    <name evidence="2" type="ORF">SM124_09015</name>
</gene>
<reference evidence="2 3" key="1">
    <citation type="submission" date="2023-11" db="EMBL/GenBank/DDBJ databases">
        <title>Bacillus jintuensis, isolated from a mudflat on the Beibu Gulf coast.</title>
        <authorList>
            <person name="Li M."/>
        </authorList>
    </citation>
    <scope>NUCLEOTIDE SEQUENCE [LARGE SCALE GENOMIC DNA]</scope>
    <source>
        <strain evidence="2 3">31A1R</strain>
    </source>
</reference>
<organism evidence="2 3">
    <name type="scientific">Robertmurraya mangrovi</name>
    <dbReference type="NCBI Taxonomy" id="3098077"/>
    <lineage>
        <taxon>Bacteria</taxon>
        <taxon>Bacillati</taxon>
        <taxon>Bacillota</taxon>
        <taxon>Bacilli</taxon>
        <taxon>Bacillales</taxon>
        <taxon>Bacillaceae</taxon>
        <taxon>Robertmurraya</taxon>
    </lineage>
</organism>
<dbReference type="Proteomes" id="UP001290455">
    <property type="component" value="Unassembled WGS sequence"/>
</dbReference>
<accession>A0ABU5IXJ3</accession>
<proteinExistence type="predicted"/>
<evidence type="ECO:0000313" key="3">
    <source>
        <dbReference type="Proteomes" id="UP001290455"/>
    </source>
</evidence>
<sequence length="212" mass="22536">MGLISGKVASVLVAGSLATGVATYTGTQHLDTIKEFGTTLQGQVETLSDKLNLANDNIVLAENEAYRNIQSANKIIKNKNERINNLESQVQQANADIESLKTALAANAAAVEGKEEAEVKVANIAAVTDEQASNNLELTIGVQQNLDTADSRTIAVSNPNMIDVVVTYTSNKGQTGTLTVPAGDTLYVKKDNSGEMVTFTYTLGEKNYSSHK</sequence>
<feature type="coiled-coil region" evidence="1">
    <location>
        <begin position="44"/>
        <end position="103"/>
    </location>
</feature>
<protein>
    <submittedName>
        <fullName evidence="2">Uncharacterized protein</fullName>
    </submittedName>
</protein>
<name>A0ABU5IXJ3_9BACI</name>
<keyword evidence="1" id="KW-0175">Coiled coil</keyword>